<evidence type="ECO:0000313" key="1">
    <source>
        <dbReference type="EMBL" id="KAJ2968109.1"/>
    </source>
</evidence>
<reference evidence="1" key="1">
    <citation type="submission" date="2022-08" db="EMBL/GenBank/DDBJ databases">
        <title>Genome Sequence of Lecanicillium fungicola.</title>
        <authorList>
            <person name="Buettner E."/>
        </authorList>
    </citation>
    <scope>NUCLEOTIDE SEQUENCE</scope>
    <source>
        <strain evidence="1">Babe33</strain>
    </source>
</reference>
<accession>A0ACC1MPA5</accession>
<sequence>MRICSPTARPWWRALVLSLFWIPALAEDLPTISTSKIEGYPRNINYFEDTDSVVWHNPRTGNIFWSKNAGADWARVSDVPQGKAVLLVMHPYDRKTAFVLTTGETHYMTQDAGESWPEFKSKAPPSRFQPEVLTFHAGDPKRIIFNGMDCDEIFCDEAATYTTDGFKTVDILRRDTAGCWWAKATPEFSTGDKDLDKSRIMCIIRDELSPRRQDQRLVISDSYFAKEKNDIQEFEPNIDSNKAVRGVVNVAVVKSYVLVATMSYKSDEMALYVSDDTKKWHRAVFPSADNHDHSHTINQGSYTVLESTNYSIQVDVMTSHPSRPMGVLFSSNSNGTYFTENVPYTNRNKLGYVDFENVSGIQGVYLVNTVENGPDVDKHGKPKAVISKITFDGGRTFESLKAGDDVIHLHSVTELDNIGRVYSSPAPGLIMGNGNVGTSLDAAGKSNLFVSDDAGRSWKKALDGQHKYEFGDSGSILVAVKDSDKGGIKEISFSLDHGVTWKQAPFPDDLSIKPEFLTTVQDATSLKFLLVGSVKGQYHSIAIDFEGLKLRKCGDDDMEEWHARADGDGKPQCIMGHKQTYTRRKKTADCFIKSDFKEPLAKTEDCECSDADFECDYNFQRDPDDKTKCKQVGPVVIPEGSCKDDSKTFKGSSGWRLIPGNTCKRKEGTQKDAAVEHECKDGSNDGSKGGKGGNKGDDSKPSDGKVTHTQFEFDTDLKDFQKIYLERAQTSTSNDETVIVRPVEHQVDRMKVDNQIWRSSNHGKKWERILEGEDIQHIFPHAYFNDVIYFTTNKDNKVFSSIDRGHTFHSFTAPSKAIDEGSLSFHPDRKDWLLWVGEKCEKVGGKESCFRKASISTDRGDDWTTLRNYVEKCEFTGNSEYKVRAEKQIVCLGHREENESSTLSIITSDDFFDSDVTILEQDARNFITMSEFIVMAPDMDKKTGGLTPLVSVNGKNFAKVNLPHKFQDGHENEYTALDSSTHALNLFVKTDDGADHEYGSIIKSNSNGTSFVLSASNVNCNDVPFADFEKVTGLEGFEIINVVTNPGKGEKTKKLQTKISRNDGNEWGYLAPPSKDVDGKSYSCSSSKGDASCALHIHHYTERDDKRKTFAASTAVGLMFGVGNVGPILGNIKDADTFVTSDGGITWRSVKKGHWTWQYGDQGSVIVLVERATHDNKVTTNSVSYSTDEGKTWSDYKFSDDKVTVLDITTLSSGKSRNFLLWCKSESGKLFSVNLDFTGLTDKPCKFDKDGGDSDYDIWSPKHPLQDDDCLFGHVAQYLRKKTDRTCYNDQDLQQLYKHKNCDCSRRDYEWYV</sequence>
<comment type="caution">
    <text evidence="1">The sequence shown here is derived from an EMBL/GenBank/DDBJ whole genome shotgun (WGS) entry which is preliminary data.</text>
</comment>
<dbReference type="Proteomes" id="UP001143910">
    <property type="component" value="Unassembled WGS sequence"/>
</dbReference>
<name>A0ACC1MPA5_9HYPO</name>
<proteinExistence type="predicted"/>
<evidence type="ECO:0000313" key="2">
    <source>
        <dbReference type="Proteomes" id="UP001143910"/>
    </source>
</evidence>
<protein>
    <submittedName>
        <fullName evidence="1">Uncharacterized protein</fullName>
    </submittedName>
</protein>
<gene>
    <name evidence="1" type="ORF">NQ176_g9338</name>
</gene>
<keyword evidence="2" id="KW-1185">Reference proteome</keyword>
<dbReference type="EMBL" id="JANJQO010002094">
    <property type="protein sequence ID" value="KAJ2968109.1"/>
    <property type="molecule type" value="Genomic_DNA"/>
</dbReference>
<organism evidence="1 2">
    <name type="scientific">Zarea fungicola</name>
    <dbReference type="NCBI Taxonomy" id="93591"/>
    <lineage>
        <taxon>Eukaryota</taxon>
        <taxon>Fungi</taxon>
        <taxon>Dikarya</taxon>
        <taxon>Ascomycota</taxon>
        <taxon>Pezizomycotina</taxon>
        <taxon>Sordariomycetes</taxon>
        <taxon>Hypocreomycetidae</taxon>
        <taxon>Hypocreales</taxon>
        <taxon>Cordycipitaceae</taxon>
        <taxon>Zarea</taxon>
    </lineage>
</organism>